<evidence type="ECO:0000313" key="1">
    <source>
        <dbReference type="EMBL" id="PQJ09806.1"/>
    </source>
</evidence>
<evidence type="ECO:0000313" key="2">
    <source>
        <dbReference type="Proteomes" id="UP000239872"/>
    </source>
</evidence>
<accession>A0A2S7STG0</accession>
<proteinExistence type="predicted"/>
<sequence>MQEAFEEYKYILNGIDGDEHSIPSSGVNNSAFEVGTVYRRKGIEIIISYGFKNQLLIDIDQHPGRRGGLKYIPHNPESYFVKVYISWQ</sequence>
<reference evidence="1 2" key="1">
    <citation type="submission" date="2018-01" db="EMBL/GenBank/DDBJ databases">
        <title>A novel member of the phylum Bacteroidetes isolated from glacier ice.</title>
        <authorList>
            <person name="Liu Q."/>
            <person name="Xin Y.-H."/>
        </authorList>
    </citation>
    <scope>NUCLEOTIDE SEQUENCE [LARGE SCALE GENOMIC DNA]</scope>
    <source>
        <strain evidence="1 2">RB1R16</strain>
    </source>
</reference>
<dbReference type="Proteomes" id="UP000239872">
    <property type="component" value="Unassembled WGS sequence"/>
</dbReference>
<organism evidence="1 2">
    <name type="scientific">Flavipsychrobacter stenotrophus</name>
    <dbReference type="NCBI Taxonomy" id="2077091"/>
    <lineage>
        <taxon>Bacteria</taxon>
        <taxon>Pseudomonadati</taxon>
        <taxon>Bacteroidota</taxon>
        <taxon>Chitinophagia</taxon>
        <taxon>Chitinophagales</taxon>
        <taxon>Chitinophagaceae</taxon>
        <taxon>Flavipsychrobacter</taxon>
    </lineage>
</organism>
<dbReference type="EMBL" id="PPSL01000005">
    <property type="protein sequence ID" value="PQJ09806.1"/>
    <property type="molecule type" value="Genomic_DNA"/>
</dbReference>
<dbReference type="AlphaFoldDB" id="A0A2S7STG0"/>
<name>A0A2S7STG0_9BACT</name>
<keyword evidence="2" id="KW-1185">Reference proteome</keyword>
<dbReference type="RefSeq" id="WP_105040578.1">
    <property type="nucleotide sequence ID" value="NZ_PPSL01000005.1"/>
</dbReference>
<comment type="caution">
    <text evidence="1">The sequence shown here is derived from an EMBL/GenBank/DDBJ whole genome shotgun (WGS) entry which is preliminary data.</text>
</comment>
<gene>
    <name evidence="1" type="ORF">CJD36_017935</name>
</gene>
<protein>
    <submittedName>
        <fullName evidence="1">Uncharacterized protein</fullName>
    </submittedName>
</protein>